<dbReference type="GO" id="GO:0003677">
    <property type="term" value="F:DNA binding"/>
    <property type="evidence" value="ECO:0007669"/>
    <property type="project" value="UniProtKB-KW"/>
</dbReference>
<keyword evidence="4" id="KW-0539">Nucleus</keyword>
<feature type="region of interest" description="Disordered" evidence="5">
    <location>
        <begin position="1"/>
        <end position="50"/>
    </location>
</feature>
<dbReference type="PANTHER" id="PTHR46910:SF3">
    <property type="entry name" value="HALOTOLERANCE PROTEIN 9-RELATED"/>
    <property type="match status" value="1"/>
</dbReference>
<evidence type="ECO:0000256" key="4">
    <source>
        <dbReference type="ARBA" id="ARBA00023242"/>
    </source>
</evidence>
<feature type="compositionally biased region" description="Polar residues" evidence="5">
    <location>
        <begin position="38"/>
        <end position="47"/>
    </location>
</feature>
<protein>
    <recommendedName>
        <fullName evidence="8">Transcription factor domain-containing protein</fullName>
    </recommendedName>
</protein>
<dbReference type="GO" id="GO:0005634">
    <property type="term" value="C:nucleus"/>
    <property type="evidence" value="ECO:0007669"/>
    <property type="project" value="UniProtKB-SubCell"/>
</dbReference>
<comment type="caution">
    <text evidence="6">The sequence shown here is derived from an EMBL/GenBank/DDBJ whole genome shotgun (WGS) entry which is preliminary data.</text>
</comment>
<accession>A0A4Z0YBA6</accession>
<dbReference type="STRING" id="37992.A0A4Z0YBA6"/>
<dbReference type="PANTHER" id="PTHR46910">
    <property type="entry name" value="TRANSCRIPTION FACTOR PDR1"/>
    <property type="match status" value="1"/>
</dbReference>
<dbReference type="EMBL" id="SKBN01000179">
    <property type="protein sequence ID" value="TGJ81214.1"/>
    <property type="molecule type" value="Genomic_DNA"/>
</dbReference>
<dbReference type="CDD" id="cd12148">
    <property type="entry name" value="fungal_TF_MHR"/>
    <property type="match status" value="1"/>
</dbReference>
<dbReference type="AlphaFoldDB" id="A0A4Z0YBA6"/>
<sequence>MGEPDLHAPGKSHASNQPEHNIGWTPRSTESEGLESANEPQTSSLVGSSPAMFSLDTNMDFLTFTFPNPSEDMGIAEAAPLQSDYHEYPVNHAEISSAIPLETGEFETVRSTTAESVGALSSPWPTRERRMTQVTNHVSYRFTIRSGLELDQDIKSMRPLKGLPDYCRIDADIDFRFTTSFGLAELPTPQRDSRKHLEICRILRSLTKSQSPTSNPKDSSIQSGPSLSLSEATIQRCVNACFESNAEIPMFLRKANVVKIILDVRESSDPDVLSSLFSNAIIAMGLDALRNPTDERRTPSIDGLEQFRSVLYALADLYAVPSSLLKLQSVIASNINDSRLSEMLSIGVNCARELRFTNSSIVRQTFTHVDDQKLVKRSVWFLYCLETSFSATRGIPPLLHSDFIDHLPTAPDLPEKHDALVLQVAAAALLARGFSRVYVQPISANTTTELQACTSELTRWRYSLSDHAKQLVAGRGFESLRGDDDAGAKLRLFCSYHECVYFLFGPWLPPLLESMPSPEASIRDSDVLLNAEAGAGSAIDRKFALADTLERCLESAYTIVSHANEIIAVDKTLAR</sequence>
<proteinExistence type="predicted"/>
<evidence type="ECO:0000256" key="3">
    <source>
        <dbReference type="ARBA" id="ARBA00023125"/>
    </source>
</evidence>
<dbReference type="OrthoDB" id="39175at2759"/>
<keyword evidence="7" id="KW-1185">Reference proteome</keyword>
<organism evidence="6 7">
    <name type="scientific">Xylaria hypoxylon</name>
    <dbReference type="NCBI Taxonomy" id="37992"/>
    <lineage>
        <taxon>Eukaryota</taxon>
        <taxon>Fungi</taxon>
        <taxon>Dikarya</taxon>
        <taxon>Ascomycota</taxon>
        <taxon>Pezizomycotina</taxon>
        <taxon>Sordariomycetes</taxon>
        <taxon>Xylariomycetidae</taxon>
        <taxon>Xylariales</taxon>
        <taxon>Xylariaceae</taxon>
        <taxon>Xylaria</taxon>
    </lineage>
</organism>
<evidence type="ECO:0008006" key="8">
    <source>
        <dbReference type="Google" id="ProtNLM"/>
    </source>
</evidence>
<evidence type="ECO:0000313" key="6">
    <source>
        <dbReference type="EMBL" id="TGJ81214.1"/>
    </source>
</evidence>
<evidence type="ECO:0000313" key="7">
    <source>
        <dbReference type="Proteomes" id="UP000297716"/>
    </source>
</evidence>
<dbReference type="InterPro" id="IPR050987">
    <property type="entry name" value="AtrR-like"/>
</dbReference>
<reference evidence="6 7" key="1">
    <citation type="submission" date="2019-03" db="EMBL/GenBank/DDBJ databases">
        <title>Draft genome sequence of Xylaria hypoxylon DSM 108379, a ubiquitous saprotrophic-parasitic fungi on hardwood.</title>
        <authorList>
            <person name="Buettner E."/>
            <person name="Leonhardt S."/>
            <person name="Gebauer A.M."/>
            <person name="Liers C."/>
            <person name="Hofrichter M."/>
            <person name="Kellner H."/>
        </authorList>
    </citation>
    <scope>NUCLEOTIDE SEQUENCE [LARGE SCALE GENOMIC DNA]</scope>
    <source>
        <strain evidence="6 7">DSM 108379</strain>
    </source>
</reference>
<dbReference type="GO" id="GO:0046872">
    <property type="term" value="F:metal ion binding"/>
    <property type="evidence" value="ECO:0007669"/>
    <property type="project" value="UniProtKB-KW"/>
</dbReference>
<comment type="subcellular location">
    <subcellularLocation>
        <location evidence="1">Nucleus</location>
    </subcellularLocation>
</comment>
<gene>
    <name evidence="6" type="ORF">E0Z10_g7542</name>
</gene>
<name>A0A4Z0YBA6_9PEZI</name>
<evidence type="ECO:0000256" key="1">
    <source>
        <dbReference type="ARBA" id="ARBA00004123"/>
    </source>
</evidence>
<evidence type="ECO:0000256" key="2">
    <source>
        <dbReference type="ARBA" id="ARBA00022723"/>
    </source>
</evidence>
<keyword evidence="2" id="KW-0479">Metal-binding</keyword>
<keyword evidence="3" id="KW-0238">DNA-binding</keyword>
<evidence type="ECO:0000256" key="5">
    <source>
        <dbReference type="SAM" id="MobiDB-lite"/>
    </source>
</evidence>
<dbReference type="Proteomes" id="UP000297716">
    <property type="component" value="Unassembled WGS sequence"/>
</dbReference>
<dbReference type="GO" id="GO:0003700">
    <property type="term" value="F:DNA-binding transcription factor activity"/>
    <property type="evidence" value="ECO:0007669"/>
    <property type="project" value="InterPro"/>
</dbReference>